<organism evidence="1 2">
    <name type="scientific">Daejeonella lutea</name>
    <dbReference type="NCBI Taxonomy" id="572036"/>
    <lineage>
        <taxon>Bacteria</taxon>
        <taxon>Pseudomonadati</taxon>
        <taxon>Bacteroidota</taxon>
        <taxon>Sphingobacteriia</taxon>
        <taxon>Sphingobacteriales</taxon>
        <taxon>Sphingobacteriaceae</taxon>
        <taxon>Daejeonella</taxon>
    </lineage>
</organism>
<dbReference type="Proteomes" id="UP000189981">
    <property type="component" value="Unassembled WGS sequence"/>
</dbReference>
<accession>A0A1T5CY28</accession>
<gene>
    <name evidence="1" type="ORF">SAMN05661099_2019</name>
</gene>
<proteinExistence type="predicted"/>
<dbReference type="STRING" id="572036.SAMN05661099_2019"/>
<dbReference type="RefSeq" id="WP_079702563.1">
    <property type="nucleotide sequence ID" value="NZ_FUYR01000002.1"/>
</dbReference>
<dbReference type="AlphaFoldDB" id="A0A1T5CY28"/>
<evidence type="ECO:0000313" key="1">
    <source>
        <dbReference type="EMBL" id="SKB64385.1"/>
    </source>
</evidence>
<dbReference type="EMBL" id="FUYR01000002">
    <property type="protein sequence ID" value="SKB64385.1"/>
    <property type="molecule type" value="Genomic_DNA"/>
</dbReference>
<name>A0A1T5CY28_9SPHI</name>
<evidence type="ECO:0000313" key="2">
    <source>
        <dbReference type="Proteomes" id="UP000189981"/>
    </source>
</evidence>
<evidence type="ECO:0008006" key="3">
    <source>
        <dbReference type="Google" id="ProtNLM"/>
    </source>
</evidence>
<protein>
    <recommendedName>
        <fullName evidence="3">HMA domain-containing protein</fullName>
    </recommendedName>
</protein>
<dbReference type="OrthoDB" id="1036397at2"/>
<sequence>MEVLVFKTNVSEQSDVSRVHSLLTSFTNIKQVSVDLDDCDKVLRIVGIKPSPAQIAALLASLGLACSELED</sequence>
<reference evidence="2" key="1">
    <citation type="submission" date="2017-02" db="EMBL/GenBank/DDBJ databases">
        <authorList>
            <person name="Varghese N."/>
            <person name="Submissions S."/>
        </authorList>
    </citation>
    <scope>NUCLEOTIDE SEQUENCE [LARGE SCALE GENOMIC DNA]</scope>
    <source>
        <strain evidence="2">DSM 22385</strain>
    </source>
</reference>
<keyword evidence="2" id="KW-1185">Reference proteome</keyword>